<evidence type="ECO:0000313" key="3">
    <source>
        <dbReference type="Proteomes" id="UP000501690"/>
    </source>
</evidence>
<reference evidence="2 3" key="1">
    <citation type="submission" date="2019-04" db="EMBL/GenBank/DDBJ databases">
        <title>An improved genome assembly and genetic linkage map for asparagus bean, Vigna unguiculata ssp. sesquipedialis.</title>
        <authorList>
            <person name="Xia Q."/>
            <person name="Zhang R."/>
            <person name="Dong Y."/>
        </authorList>
    </citation>
    <scope>NUCLEOTIDE SEQUENCE [LARGE SCALE GENOMIC DNA]</scope>
    <source>
        <tissue evidence="2">Leaf</tissue>
    </source>
</reference>
<accession>A0A4D6M4U1</accession>
<feature type="region of interest" description="Disordered" evidence="1">
    <location>
        <begin position="1"/>
        <end position="21"/>
    </location>
</feature>
<dbReference type="EMBL" id="CP039350">
    <property type="protein sequence ID" value="QCD96369.1"/>
    <property type="molecule type" value="Genomic_DNA"/>
</dbReference>
<gene>
    <name evidence="2" type="ORF">DEO72_LG6g1071</name>
</gene>
<organism evidence="2 3">
    <name type="scientific">Vigna unguiculata</name>
    <name type="common">Cowpea</name>
    <dbReference type="NCBI Taxonomy" id="3917"/>
    <lineage>
        <taxon>Eukaryota</taxon>
        <taxon>Viridiplantae</taxon>
        <taxon>Streptophyta</taxon>
        <taxon>Embryophyta</taxon>
        <taxon>Tracheophyta</taxon>
        <taxon>Spermatophyta</taxon>
        <taxon>Magnoliopsida</taxon>
        <taxon>eudicotyledons</taxon>
        <taxon>Gunneridae</taxon>
        <taxon>Pentapetalae</taxon>
        <taxon>rosids</taxon>
        <taxon>fabids</taxon>
        <taxon>Fabales</taxon>
        <taxon>Fabaceae</taxon>
        <taxon>Papilionoideae</taxon>
        <taxon>50 kb inversion clade</taxon>
        <taxon>NPAAA clade</taxon>
        <taxon>indigoferoid/millettioid clade</taxon>
        <taxon>Phaseoleae</taxon>
        <taxon>Vigna</taxon>
    </lineage>
</organism>
<name>A0A4D6M4U1_VIGUN</name>
<sequence length="66" mass="7859">MNTFKNTRKIHEHREEQQKGKQNFASLLDGCFPVRFMNTVKNTRKIHEHREEHQKDVENIGDADVP</sequence>
<protein>
    <submittedName>
        <fullName evidence="2">Uncharacterized protein</fullName>
    </submittedName>
</protein>
<proteinExistence type="predicted"/>
<keyword evidence="3" id="KW-1185">Reference proteome</keyword>
<dbReference type="Proteomes" id="UP000501690">
    <property type="component" value="Linkage Group LG6"/>
</dbReference>
<feature type="region of interest" description="Disordered" evidence="1">
    <location>
        <begin position="46"/>
        <end position="66"/>
    </location>
</feature>
<feature type="compositionally biased region" description="Basic residues" evidence="1">
    <location>
        <begin position="1"/>
        <end position="11"/>
    </location>
</feature>
<feature type="compositionally biased region" description="Basic and acidic residues" evidence="1">
    <location>
        <begin position="48"/>
        <end position="58"/>
    </location>
</feature>
<evidence type="ECO:0000256" key="1">
    <source>
        <dbReference type="SAM" id="MobiDB-lite"/>
    </source>
</evidence>
<dbReference type="AlphaFoldDB" id="A0A4D6M4U1"/>
<evidence type="ECO:0000313" key="2">
    <source>
        <dbReference type="EMBL" id="QCD96369.1"/>
    </source>
</evidence>